<dbReference type="EMBL" id="JAPVEA010000005">
    <property type="protein sequence ID" value="KAJ5453702.1"/>
    <property type="molecule type" value="Genomic_DNA"/>
</dbReference>
<name>A0AAD6G3M7_9EURO</name>
<proteinExistence type="predicted"/>
<dbReference type="RefSeq" id="XP_056766658.1">
    <property type="nucleotide sequence ID" value="XM_056908040.1"/>
</dbReference>
<dbReference type="GeneID" id="81598283"/>
<organism evidence="2 3">
    <name type="scientific">Penicillium daleae</name>
    <dbReference type="NCBI Taxonomy" id="63821"/>
    <lineage>
        <taxon>Eukaryota</taxon>
        <taxon>Fungi</taxon>
        <taxon>Dikarya</taxon>
        <taxon>Ascomycota</taxon>
        <taxon>Pezizomycotina</taxon>
        <taxon>Eurotiomycetes</taxon>
        <taxon>Eurotiomycetidae</taxon>
        <taxon>Eurotiales</taxon>
        <taxon>Aspergillaceae</taxon>
        <taxon>Penicillium</taxon>
    </lineage>
</organism>
<evidence type="ECO:0000256" key="1">
    <source>
        <dbReference type="SAM" id="MobiDB-lite"/>
    </source>
</evidence>
<feature type="region of interest" description="Disordered" evidence="1">
    <location>
        <begin position="112"/>
        <end position="154"/>
    </location>
</feature>
<dbReference type="Proteomes" id="UP001213681">
    <property type="component" value="Unassembled WGS sequence"/>
</dbReference>
<evidence type="ECO:0000313" key="3">
    <source>
        <dbReference type="Proteomes" id="UP001213681"/>
    </source>
</evidence>
<feature type="compositionally biased region" description="Low complexity" evidence="1">
    <location>
        <begin position="131"/>
        <end position="154"/>
    </location>
</feature>
<gene>
    <name evidence="2" type="ORF">N7458_004658</name>
</gene>
<evidence type="ECO:0000313" key="2">
    <source>
        <dbReference type="EMBL" id="KAJ5453702.1"/>
    </source>
</evidence>
<protein>
    <submittedName>
        <fullName evidence="2">Uncharacterized protein</fullName>
    </submittedName>
</protein>
<dbReference type="AlphaFoldDB" id="A0AAD6G3M7"/>
<reference evidence="2" key="2">
    <citation type="journal article" date="2023" name="IMA Fungus">
        <title>Comparative genomic study of the Penicillium genus elucidates a diverse pangenome and 15 lateral gene transfer events.</title>
        <authorList>
            <person name="Petersen C."/>
            <person name="Sorensen T."/>
            <person name="Nielsen M.R."/>
            <person name="Sondergaard T.E."/>
            <person name="Sorensen J.L."/>
            <person name="Fitzpatrick D.A."/>
            <person name="Frisvad J.C."/>
            <person name="Nielsen K.L."/>
        </authorList>
    </citation>
    <scope>NUCLEOTIDE SEQUENCE</scope>
    <source>
        <strain evidence="2">IBT 16125</strain>
    </source>
</reference>
<comment type="caution">
    <text evidence="2">The sequence shown here is derived from an EMBL/GenBank/DDBJ whole genome shotgun (WGS) entry which is preliminary data.</text>
</comment>
<sequence>MESNDLDLSDPAVVSVVIDVMQHNDHQRKRLYPKVFYVGGHWVGRVRPQYFPIALKSNDLGIRYVPDNVLDELIPEWREYMNGKLLPINSRTFDDAWLAWCARERQKYAVNRVPFPKPRSSSAPSNAHGGATTAPPQTEQTQGTGQFSTTTAQGSQSMEAVAVMMETLGRSNQQLARMVFQQGEQQLRLAQMLRDPRRRQ</sequence>
<reference evidence="2" key="1">
    <citation type="submission" date="2022-12" db="EMBL/GenBank/DDBJ databases">
        <authorList>
            <person name="Petersen C."/>
        </authorList>
    </citation>
    <scope>NUCLEOTIDE SEQUENCE</scope>
    <source>
        <strain evidence="2">IBT 16125</strain>
    </source>
</reference>
<accession>A0AAD6G3M7</accession>
<keyword evidence="3" id="KW-1185">Reference proteome</keyword>